<evidence type="ECO:0000313" key="1">
    <source>
        <dbReference type="EMBL" id="KUG58379.1"/>
    </source>
</evidence>
<sequence>MAPQHPPFPDVAGQRGLATVGQLRGAGWTPAQIRHRRSTVWRMPYPRVVSPHRGPLGPEALLTATALWAGEDAVLTGLVALREHGVRTPPRQVATFLVPATARAREHDGARAVRTTRLPDPARRDGPLAVAPPARALVDAVCLERVPPPEQEALAIAILQRGLAAPAELDAELWQRPGVQVQRVRAGLEAFTGGAWSRPEAVLRRLWDRRPDLPVLLTNCRLVHARTGRFLACPDGWMPTMGAALQVHSRQYHQGVDDRGGDRWAATVEKDSVLVAAGARVLGVTPWTLHARPRSFLARVDELVALGPASPMPDVRVVERRG</sequence>
<dbReference type="Proteomes" id="UP000054837">
    <property type="component" value="Unassembled WGS sequence"/>
</dbReference>
<dbReference type="RefSeq" id="WP_058890056.1">
    <property type="nucleotide sequence ID" value="NZ_LQBL01000003.1"/>
</dbReference>
<name>A0A0W8IET8_9MICO</name>
<gene>
    <name evidence="1" type="ORF">AVL62_10720</name>
</gene>
<dbReference type="OrthoDB" id="4870610at2"/>
<evidence type="ECO:0008006" key="3">
    <source>
        <dbReference type="Google" id="ProtNLM"/>
    </source>
</evidence>
<comment type="caution">
    <text evidence="1">The sequence shown here is derived from an EMBL/GenBank/DDBJ whole genome shotgun (WGS) entry which is preliminary data.</text>
</comment>
<keyword evidence="2" id="KW-1185">Reference proteome</keyword>
<accession>A0A0W8IET8</accession>
<dbReference type="EMBL" id="LQBL01000003">
    <property type="protein sequence ID" value="KUG58379.1"/>
    <property type="molecule type" value="Genomic_DNA"/>
</dbReference>
<reference evidence="1 2" key="1">
    <citation type="submission" date="2015-12" db="EMBL/GenBank/DDBJ databases">
        <title>Serinicoccus chungangenesis strain CD08_5 genome sequencing and assembly.</title>
        <authorList>
            <person name="Chander A.M."/>
            <person name="Kaur G."/>
            <person name="Nair G.R."/>
            <person name="Dhawan D.K."/>
            <person name="Kochhar R.K."/>
            <person name="Mayilraj S."/>
            <person name="Bhadada S.K."/>
        </authorList>
    </citation>
    <scope>NUCLEOTIDE SEQUENCE [LARGE SCALE GENOMIC DNA]</scope>
    <source>
        <strain evidence="1 2">CD08_5</strain>
    </source>
</reference>
<evidence type="ECO:0000313" key="2">
    <source>
        <dbReference type="Proteomes" id="UP000054837"/>
    </source>
</evidence>
<dbReference type="STRING" id="767452.AVL62_10720"/>
<organism evidence="1 2">
    <name type="scientific">Serinicoccus chungangensis</name>
    <dbReference type="NCBI Taxonomy" id="767452"/>
    <lineage>
        <taxon>Bacteria</taxon>
        <taxon>Bacillati</taxon>
        <taxon>Actinomycetota</taxon>
        <taxon>Actinomycetes</taxon>
        <taxon>Micrococcales</taxon>
        <taxon>Ornithinimicrobiaceae</taxon>
        <taxon>Serinicoccus</taxon>
    </lineage>
</organism>
<dbReference type="AlphaFoldDB" id="A0A0W8IET8"/>
<protein>
    <recommendedName>
        <fullName evidence="3">AbiEi antitoxin C-terminal domain-containing protein</fullName>
    </recommendedName>
</protein>
<proteinExistence type="predicted"/>